<dbReference type="GO" id="GO:0045892">
    <property type="term" value="P:negative regulation of DNA-templated transcription"/>
    <property type="evidence" value="ECO:0007669"/>
    <property type="project" value="TreeGrafter"/>
</dbReference>
<dbReference type="Gene3D" id="1.10.10.10">
    <property type="entry name" value="Winged helix-like DNA-binding domain superfamily/Winged helix DNA-binding domain"/>
    <property type="match status" value="1"/>
</dbReference>
<dbReference type="PROSITE" id="PS51078">
    <property type="entry name" value="ICLR_ED"/>
    <property type="match status" value="1"/>
</dbReference>
<dbReference type="InterPro" id="IPR036390">
    <property type="entry name" value="WH_DNA-bd_sf"/>
</dbReference>
<proteinExistence type="predicted"/>
<feature type="compositionally biased region" description="Pro residues" evidence="4">
    <location>
        <begin position="232"/>
        <end position="242"/>
    </location>
</feature>
<gene>
    <name evidence="7" type="ORF">HNR07_006895</name>
</gene>
<evidence type="ECO:0000313" key="8">
    <source>
        <dbReference type="Proteomes" id="UP000579647"/>
    </source>
</evidence>
<keyword evidence="8" id="KW-1185">Reference proteome</keyword>
<dbReference type="PROSITE" id="PS51077">
    <property type="entry name" value="HTH_ICLR"/>
    <property type="match status" value="1"/>
</dbReference>
<sequence length="289" mass="30777">MARSTSGESVLTRAMRILRAFGNVSASLTVSEIARHADLPVATAHRMVTELVELGALEREPGKRVRIGYQLWELASRSSPARDLSRAALPFMEDLQAVVREHTQLGVLEGTDVLYLERLSDRDAGRNVAEIAGRLPVHATSTGLVLLAHSPPELQERVLGGELPAHTRQTITDPARLRRALAAVRRDGYVIASQMIDPAAVGLAAPVRDRGNRVVAALSVVVPFRRDRGPGEPGPAPGPEPGPHAHVPVLLAAARGISRTMGAPVSGEGVIHTRGHLRSSAQPPPGRDG</sequence>
<evidence type="ECO:0000259" key="5">
    <source>
        <dbReference type="PROSITE" id="PS51077"/>
    </source>
</evidence>
<dbReference type="EMBL" id="JACHDO010000001">
    <property type="protein sequence ID" value="MBB5495758.1"/>
    <property type="molecule type" value="Genomic_DNA"/>
</dbReference>
<dbReference type="InterPro" id="IPR029016">
    <property type="entry name" value="GAF-like_dom_sf"/>
</dbReference>
<name>A0A840WZW6_9ACTN</name>
<feature type="region of interest" description="Disordered" evidence="4">
    <location>
        <begin position="225"/>
        <end position="246"/>
    </location>
</feature>
<accession>A0A840WZW6</accession>
<dbReference type="AlphaFoldDB" id="A0A840WZW6"/>
<evidence type="ECO:0000256" key="4">
    <source>
        <dbReference type="SAM" id="MobiDB-lite"/>
    </source>
</evidence>
<dbReference type="Proteomes" id="UP000579647">
    <property type="component" value="Unassembled WGS sequence"/>
</dbReference>
<dbReference type="SUPFAM" id="SSF55781">
    <property type="entry name" value="GAF domain-like"/>
    <property type="match status" value="1"/>
</dbReference>
<protein>
    <submittedName>
        <fullName evidence="7">DNA-binding IclR family transcriptional regulator</fullName>
    </submittedName>
</protein>
<dbReference type="InterPro" id="IPR036388">
    <property type="entry name" value="WH-like_DNA-bd_sf"/>
</dbReference>
<evidence type="ECO:0000259" key="6">
    <source>
        <dbReference type="PROSITE" id="PS51078"/>
    </source>
</evidence>
<comment type="caution">
    <text evidence="7">The sequence shown here is derived from an EMBL/GenBank/DDBJ whole genome shotgun (WGS) entry which is preliminary data.</text>
</comment>
<feature type="domain" description="IclR-ED" evidence="6">
    <location>
        <begin position="70"/>
        <end position="263"/>
    </location>
</feature>
<evidence type="ECO:0000256" key="1">
    <source>
        <dbReference type="ARBA" id="ARBA00023015"/>
    </source>
</evidence>
<feature type="domain" description="HTH iclR-type" evidence="5">
    <location>
        <begin position="8"/>
        <end position="69"/>
    </location>
</feature>
<dbReference type="Pfam" id="PF01614">
    <property type="entry name" value="IclR_C"/>
    <property type="match status" value="1"/>
</dbReference>
<keyword evidence="1" id="KW-0805">Transcription regulation</keyword>
<dbReference type="SUPFAM" id="SSF46785">
    <property type="entry name" value="Winged helix' DNA-binding domain"/>
    <property type="match status" value="1"/>
</dbReference>
<dbReference type="PANTHER" id="PTHR30136:SF24">
    <property type="entry name" value="HTH-TYPE TRANSCRIPTIONAL REPRESSOR ALLR"/>
    <property type="match status" value="1"/>
</dbReference>
<dbReference type="InterPro" id="IPR050707">
    <property type="entry name" value="HTH_MetabolicPath_Reg"/>
</dbReference>
<dbReference type="GO" id="GO:0003677">
    <property type="term" value="F:DNA binding"/>
    <property type="evidence" value="ECO:0007669"/>
    <property type="project" value="UniProtKB-KW"/>
</dbReference>
<dbReference type="InterPro" id="IPR005471">
    <property type="entry name" value="Tscrpt_reg_IclR_N"/>
</dbReference>
<keyword evidence="2 7" id="KW-0238">DNA-binding</keyword>
<dbReference type="Gene3D" id="3.30.450.40">
    <property type="match status" value="1"/>
</dbReference>
<evidence type="ECO:0000256" key="3">
    <source>
        <dbReference type="ARBA" id="ARBA00023163"/>
    </source>
</evidence>
<evidence type="ECO:0000256" key="2">
    <source>
        <dbReference type="ARBA" id="ARBA00023125"/>
    </source>
</evidence>
<organism evidence="7 8">
    <name type="scientific">Nocardiopsis metallicus</name>
    <dbReference type="NCBI Taxonomy" id="179819"/>
    <lineage>
        <taxon>Bacteria</taxon>
        <taxon>Bacillati</taxon>
        <taxon>Actinomycetota</taxon>
        <taxon>Actinomycetes</taxon>
        <taxon>Streptosporangiales</taxon>
        <taxon>Nocardiopsidaceae</taxon>
        <taxon>Nocardiopsis</taxon>
    </lineage>
</organism>
<reference evidence="7 8" key="1">
    <citation type="submission" date="2020-08" db="EMBL/GenBank/DDBJ databases">
        <title>Sequencing the genomes of 1000 actinobacteria strains.</title>
        <authorList>
            <person name="Klenk H.-P."/>
        </authorList>
    </citation>
    <scope>NUCLEOTIDE SEQUENCE [LARGE SCALE GENOMIC DNA]</scope>
    <source>
        <strain evidence="7 8">DSM 44598</strain>
    </source>
</reference>
<dbReference type="Pfam" id="PF09339">
    <property type="entry name" value="HTH_IclR"/>
    <property type="match status" value="1"/>
</dbReference>
<evidence type="ECO:0000313" key="7">
    <source>
        <dbReference type="EMBL" id="MBB5495758.1"/>
    </source>
</evidence>
<feature type="region of interest" description="Disordered" evidence="4">
    <location>
        <begin position="263"/>
        <end position="289"/>
    </location>
</feature>
<dbReference type="GO" id="GO:0003700">
    <property type="term" value="F:DNA-binding transcription factor activity"/>
    <property type="evidence" value="ECO:0007669"/>
    <property type="project" value="TreeGrafter"/>
</dbReference>
<dbReference type="RefSeq" id="WP_184371136.1">
    <property type="nucleotide sequence ID" value="NZ_BAAAKM010000028.1"/>
</dbReference>
<keyword evidence="3" id="KW-0804">Transcription</keyword>
<dbReference type="PANTHER" id="PTHR30136">
    <property type="entry name" value="HELIX-TURN-HELIX TRANSCRIPTIONAL REGULATOR, ICLR FAMILY"/>
    <property type="match status" value="1"/>
</dbReference>
<dbReference type="InterPro" id="IPR014757">
    <property type="entry name" value="Tscrpt_reg_IclR_C"/>
</dbReference>
<dbReference type="SMART" id="SM00346">
    <property type="entry name" value="HTH_ICLR"/>
    <property type="match status" value="1"/>
</dbReference>